<accession>A0A0F9F7E6</accession>
<evidence type="ECO:0000313" key="1">
    <source>
        <dbReference type="EMBL" id="KKL82218.1"/>
    </source>
</evidence>
<proteinExistence type="predicted"/>
<protein>
    <submittedName>
        <fullName evidence="1">Uncharacterized protein</fullName>
    </submittedName>
</protein>
<comment type="caution">
    <text evidence="1">The sequence shown here is derived from an EMBL/GenBank/DDBJ whole genome shotgun (WGS) entry which is preliminary data.</text>
</comment>
<organism evidence="1">
    <name type="scientific">marine sediment metagenome</name>
    <dbReference type="NCBI Taxonomy" id="412755"/>
    <lineage>
        <taxon>unclassified sequences</taxon>
        <taxon>metagenomes</taxon>
        <taxon>ecological metagenomes</taxon>
    </lineage>
</organism>
<gene>
    <name evidence="1" type="ORF">LCGC14_1986930</name>
</gene>
<dbReference type="EMBL" id="LAZR01022332">
    <property type="protein sequence ID" value="KKL82218.1"/>
    <property type="molecule type" value="Genomic_DNA"/>
</dbReference>
<name>A0A0F9F7E6_9ZZZZ</name>
<reference evidence="1" key="1">
    <citation type="journal article" date="2015" name="Nature">
        <title>Complex archaea that bridge the gap between prokaryotes and eukaryotes.</title>
        <authorList>
            <person name="Spang A."/>
            <person name="Saw J.H."/>
            <person name="Jorgensen S.L."/>
            <person name="Zaremba-Niedzwiedzka K."/>
            <person name="Martijn J."/>
            <person name="Lind A.E."/>
            <person name="van Eijk R."/>
            <person name="Schleper C."/>
            <person name="Guy L."/>
            <person name="Ettema T.J."/>
        </authorList>
    </citation>
    <scope>NUCLEOTIDE SEQUENCE</scope>
</reference>
<dbReference type="AlphaFoldDB" id="A0A0F9F7E6"/>
<sequence>MTTSEGMIRYWASLSIEEKQARAEKQRQSIRRYYETLDSNIQRGRNGERSRSLSLTLAGMSAEERRSWCKISFHNSEGKEASCQNSAFRLGEVQERATEGKRRFHAGMTLEERRVWTERSFHNSESVRKRNGHWASESPEDKEKRLRSSFLSDESILKARKTSSRGPSVPEIYLGMKLEEYFPGVWAYNGGAEQGIVIERKVPDFISRNGFKAIIEVFGDFYHNPDYRPLRLSEGELIELYERYGYKCLVVWEDDCFGLEIVGRIRAWLDETAVSDTVEVM</sequence>